<accession>A0A0F9DZ99</accession>
<evidence type="ECO:0000256" key="1">
    <source>
        <dbReference type="SAM" id="Phobius"/>
    </source>
</evidence>
<protein>
    <submittedName>
        <fullName evidence="2">Uncharacterized protein</fullName>
    </submittedName>
</protein>
<organism evidence="2">
    <name type="scientific">marine sediment metagenome</name>
    <dbReference type="NCBI Taxonomy" id="412755"/>
    <lineage>
        <taxon>unclassified sequences</taxon>
        <taxon>metagenomes</taxon>
        <taxon>ecological metagenomes</taxon>
    </lineage>
</organism>
<keyword evidence="1" id="KW-0812">Transmembrane</keyword>
<reference evidence="2" key="1">
    <citation type="journal article" date="2015" name="Nature">
        <title>Complex archaea that bridge the gap between prokaryotes and eukaryotes.</title>
        <authorList>
            <person name="Spang A."/>
            <person name="Saw J.H."/>
            <person name="Jorgensen S.L."/>
            <person name="Zaremba-Niedzwiedzka K."/>
            <person name="Martijn J."/>
            <person name="Lind A.E."/>
            <person name="van Eijk R."/>
            <person name="Schleper C."/>
            <person name="Guy L."/>
            <person name="Ettema T.J."/>
        </authorList>
    </citation>
    <scope>NUCLEOTIDE SEQUENCE</scope>
</reference>
<proteinExistence type="predicted"/>
<dbReference type="EMBL" id="LAZR01026996">
    <property type="protein sequence ID" value="KKL67069.1"/>
    <property type="molecule type" value="Genomic_DNA"/>
</dbReference>
<keyword evidence="1" id="KW-1133">Transmembrane helix</keyword>
<comment type="caution">
    <text evidence="2">The sequence shown here is derived from an EMBL/GenBank/DDBJ whole genome shotgun (WGS) entry which is preliminary data.</text>
</comment>
<name>A0A0F9DZ99_9ZZZZ</name>
<feature type="transmembrane region" description="Helical" evidence="1">
    <location>
        <begin position="12"/>
        <end position="33"/>
    </location>
</feature>
<sequence>MARKKRTFAQWLFGSPLQMVGALTFVGGVAYYINGGVVEQGTVMIDGIPGFEWRVRQPFWTDRFIAETRSIGSSFWSFADTAPDIDEARRIAGAL</sequence>
<evidence type="ECO:0000313" key="2">
    <source>
        <dbReference type="EMBL" id="KKL67069.1"/>
    </source>
</evidence>
<keyword evidence="1" id="KW-0472">Membrane</keyword>
<dbReference type="AlphaFoldDB" id="A0A0F9DZ99"/>
<gene>
    <name evidence="2" type="ORF">LCGC14_2138670</name>
</gene>